<dbReference type="GO" id="GO:0008270">
    <property type="term" value="F:zinc ion binding"/>
    <property type="evidence" value="ECO:0007669"/>
    <property type="project" value="UniProtKB-KW"/>
</dbReference>
<dbReference type="SUPFAM" id="SSF57863">
    <property type="entry name" value="ArfGap/RecO-like zinc finger"/>
    <property type="match status" value="1"/>
</dbReference>
<feature type="region of interest" description="Disordered" evidence="6">
    <location>
        <begin position="323"/>
        <end position="451"/>
    </location>
</feature>
<gene>
    <name evidence="8" type="ORF">LAMO00422_LOCUS9626</name>
    <name evidence="9" type="ORF">LAMO00422_LOCUS9627</name>
</gene>
<feature type="domain" description="Arf-GAP" evidence="7">
    <location>
        <begin position="6"/>
        <end position="123"/>
    </location>
</feature>
<organism evidence="9">
    <name type="scientific">Amorphochlora amoebiformis</name>
    <dbReference type="NCBI Taxonomy" id="1561963"/>
    <lineage>
        <taxon>Eukaryota</taxon>
        <taxon>Sar</taxon>
        <taxon>Rhizaria</taxon>
        <taxon>Cercozoa</taxon>
        <taxon>Chlorarachniophyceae</taxon>
        <taxon>Amorphochlora</taxon>
    </lineage>
</organism>
<dbReference type="GO" id="GO:0005737">
    <property type="term" value="C:cytoplasm"/>
    <property type="evidence" value="ECO:0007669"/>
    <property type="project" value="TreeGrafter"/>
</dbReference>
<dbReference type="GO" id="GO:0016020">
    <property type="term" value="C:membrane"/>
    <property type="evidence" value="ECO:0007669"/>
    <property type="project" value="TreeGrafter"/>
</dbReference>
<accession>A0A6T6UHA8</accession>
<evidence type="ECO:0000259" key="7">
    <source>
        <dbReference type="PROSITE" id="PS50115"/>
    </source>
</evidence>
<name>A0A6T6UHA8_9EUKA</name>
<evidence type="ECO:0000256" key="1">
    <source>
        <dbReference type="ARBA" id="ARBA00022723"/>
    </source>
</evidence>
<keyword evidence="2" id="KW-0677">Repeat</keyword>
<dbReference type="InterPro" id="IPR001164">
    <property type="entry name" value="ArfGAP_dom"/>
</dbReference>
<dbReference type="SMART" id="SM00105">
    <property type="entry name" value="ArfGap"/>
    <property type="match status" value="1"/>
</dbReference>
<dbReference type="EMBL" id="HBEM01013991">
    <property type="protein sequence ID" value="CAD8448629.1"/>
    <property type="molecule type" value="Transcribed_RNA"/>
</dbReference>
<evidence type="ECO:0000313" key="9">
    <source>
        <dbReference type="EMBL" id="CAD8448629.1"/>
    </source>
</evidence>
<dbReference type="Pfam" id="PF01412">
    <property type="entry name" value="ArfGap"/>
    <property type="match status" value="1"/>
</dbReference>
<evidence type="ECO:0000256" key="3">
    <source>
        <dbReference type="ARBA" id="ARBA00022771"/>
    </source>
</evidence>
<dbReference type="GO" id="GO:0005096">
    <property type="term" value="F:GTPase activator activity"/>
    <property type="evidence" value="ECO:0007669"/>
    <property type="project" value="InterPro"/>
</dbReference>
<dbReference type="EMBL" id="HBEM01013990">
    <property type="protein sequence ID" value="CAD8448627.1"/>
    <property type="molecule type" value="Transcribed_RNA"/>
</dbReference>
<evidence type="ECO:0000256" key="6">
    <source>
        <dbReference type="SAM" id="MobiDB-lite"/>
    </source>
</evidence>
<proteinExistence type="predicted"/>
<dbReference type="PANTHER" id="PTHR46134:SF3">
    <property type="entry name" value="ARFGAP WITH FG REPEATS 1"/>
    <property type="match status" value="1"/>
</dbReference>
<keyword evidence="4" id="KW-0862">Zinc</keyword>
<evidence type="ECO:0000256" key="4">
    <source>
        <dbReference type="ARBA" id="ARBA00022833"/>
    </source>
</evidence>
<feature type="region of interest" description="Disordered" evidence="6">
    <location>
        <begin position="182"/>
        <end position="202"/>
    </location>
</feature>
<keyword evidence="3 5" id="KW-0863">Zinc-finger</keyword>
<evidence type="ECO:0000313" key="8">
    <source>
        <dbReference type="EMBL" id="CAD8448627.1"/>
    </source>
</evidence>
<feature type="region of interest" description="Disordered" evidence="6">
    <location>
        <begin position="140"/>
        <end position="165"/>
    </location>
</feature>
<reference evidence="9" key="1">
    <citation type="submission" date="2021-01" db="EMBL/GenBank/DDBJ databases">
        <authorList>
            <person name="Corre E."/>
            <person name="Pelletier E."/>
            <person name="Niang G."/>
            <person name="Scheremetjew M."/>
            <person name="Finn R."/>
            <person name="Kale V."/>
            <person name="Holt S."/>
            <person name="Cochrane G."/>
            <person name="Meng A."/>
            <person name="Brown T."/>
            <person name="Cohen L."/>
        </authorList>
    </citation>
    <scope>NUCLEOTIDE SEQUENCE</scope>
    <source>
        <strain evidence="9">CCMP2058</strain>
    </source>
</reference>
<dbReference type="InterPro" id="IPR037278">
    <property type="entry name" value="ARFGAP/RecO"/>
</dbReference>
<dbReference type="InterPro" id="IPR038508">
    <property type="entry name" value="ArfGAP_dom_sf"/>
</dbReference>
<dbReference type="AlphaFoldDB" id="A0A6T6UHA8"/>
<keyword evidence="1" id="KW-0479">Metal-binding</keyword>
<dbReference type="Gene3D" id="1.10.220.150">
    <property type="entry name" value="Arf GTPase activating protein"/>
    <property type="match status" value="1"/>
</dbReference>
<dbReference type="PANTHER" id="PTHR46134">
    <property type="entry name" value="DRONGO, ISOFORM F"/>
    <property type="match status" value="1"/>
</dbReference>
<evidence type="ECO:0000256" key="5">
    <source>
        <dbReference type="PROSITE-ProRule" id="PRU00288"/>
    </source>
</evidence>
<feature type="compositionally biased region" description="Low complexity" evidence="6">
    <location>
        <begin position="394"/>
        <end position="430"/>
    </location>
</feature>
<sequence length="451" mass="48097">MSSKADAEVERLKRKKYNKKCFTCANGNSSYVLTPHYIFVCHTCSGILREKVGYKARGISMTTWTQKDVADLKNGGNKAAKKTWLGKYDEDKNPKPVSQQDVRKFIDDVFEKKKYYKKRKSGRKSETKAHAEEAARAAVAASTTFSLEDEDSAPEPVVPAKSGSAPTGGGINFLEFVVDDEGPTVNEPEKTEEKEPQKNAVGGLGIYGTSELKTQPPEANGKSFGAVVTDIAYVGRNGSANNGLTDMLGDLIDQPSGKANGGTAVDALVSEFKRVMEHFNIMNRAEMESTIQSAMTRIYGPSHAPAPAPAFNGGLDPAAAFNGGPTPTPVANNARFAPAPMPKTNTATPWGANEGPFSSNTPKEERSSGNPFDAVDNGQMSTFDPSMPNPFAMAPSSTPFPTSTTTDAPFAPAPASSSSTKPTATPAAAPEEQSQPPQEDLFSFADPFKNM</sequence>
<dbReference type="InterPro" id="IPR052248">
    <property type="entry name" value="Arf-GAP_FG-repeat_protein"/>
</dbReference>
<protein>
    <recommendedName>
        <fullName evidence="7">Arf-GAP domain-containing protein</fullName>
    </recommendedName>
</protein>
<dbReference type="PROSITE" id="PS50115">
    <property type="entry name" value="ARFGAP"/>
    <property type="match status" value="1"/>
</dbReference>
<feature type="compositionally biased region" description="Basic and acidic residues" evidence="6">
    <location>
        <begin position="187"/>
        <end position="197"/>
    </location>
</feature>
<evidence type="ECO:0000256" key="2">
    <source>
        <dbReference type="ARBA" id="ARBA00022737"/>
    </source>
</evidence>